<keyword evidence="2" id="KW-1185">Reference proteome</keyword>
<evidence type="ECO:0000313" key="2">
    <source>
        <dbReference type="Proteomes" id="UP001064632"/>
    </source>
</evidence>
<dbReference type="EMBL" id="CP104694">
    <property type="protein sequence ID" value="UXI67643.1"/>
    <property type="molecule type" value="Genomic_DNA"/>
</dbReference>
<dbReference type="RefSeq" id="WP_261694613.1">
    <property type="nucleotide sequence ID" value="NZ_CP104694.1"/>
</dbReference>
<evidence type="ECO:0000313" key="1">
    <source>
        <dbReference type="EMBL" id="UXI67643.1"/>
    </source>
</evidence>
<protein>
    <submittedName>
        <fullName evidence="1">Uncharacterized protein</fullName>
    </submittedName>
</protein>
<proteinExistence type="predicted"/>
<reference evidence="1" key="1">
    <citation type="submission" date="2022-09" db="EMBL/GenBank/DDBJ databases">
        <title>Tahibacter sp. nov., isolated from a fresh water.</title>
        <authorList>
            <person name="Baek J.H."/>
            <person name="Lee J.K."/>
            <person name="Kim J.M."/>
            <person name="Jeon C.O."/>
        </authorList>
    </citation>
    <scope>NUCLEOTIDE SEQUENCE</scope>
    <source>
        <strain evidence="1">W38</strain>
    </source>
</reference>
<name>A0ABY6BC65_9GAMM</name>
<gene>
    <name evidence="1" type="ORF">N4264_23355</name>
</gene>
<accession>A0ABY6BC65</accession>
<sequence length="204" mass="22034">MRTHQKWLVAALCIGVAGALLSGRGTHDRGPGVLAPDIPHQSELAGPAPVLPDIAGMQLTPKARFAITARVLSSETYRFDPLASLVPVDLALGWGRMSDSDVLKDVAISQSNRFYWWKVKEFPIPQREIIESSANMHLIPADAGVDRLIRRARTGDVVRFEGFLVSVTDGKGGHWTSSMTRADSGAGACELIYVESFSIEPPGA</sequence>
<organism evidence="1 2">
    <name type="scientific">Tahibacter amnicola</name>
    <dbReference type="NCBI Taxonomy" id="2976241"/>
    <lineage>
        <taxon>Bacteria</taxon>
        <taxon>Pseudomonadati</taxon>
        <taxon>Pseudomonadota</taxon>
        <taxon>Gammaproteobacteria</taxon>
        <taxon>Lysobacterales</taxon>
        <taxon>Rhodanobacteraceae</taxon>
        <taxon>Tahibacter</taxon>
    </lineage>
</organism>
<dbReference type="Proteomes" id="UP001064632">
    <property type="component" value="Chromosome"/>
</dbReference>